<protein>
    <submittedName>
        <fullName evidence="2">Globin</fullName>
    </submittedName>
</protein>
<evidence type="ECO:0000313" key="1">
    <source>
        <dbReference type="Proteomes" id="UP000887580"/>
    </source>
</evidence>
<dbReference type="WBParaSite" id="PS1159_v2.g19821.t1">
    <property type="protein sequence ID" value="PS1159_v2.g19821.t1"/>
    <property type="gene ID" value="PS1159_v2.g19821"/>
</dbReference>
<proteinExistence type="predicted"/>
<accession>A0AC35FQK5</accession>
<organism evidence="1 2">
    <name type="scientific">Panagrolaimus sp. PS1159</name>
    <dbReference type="NCBI Taxonomy" id="55785"/>
    <lineage>
        <taxon>Eukaryota</taxon>
        <taxon>Metazoa</taxon>
        <taxon>Ecdysozoa</taxon>
        <taxon>Nematoda</taxon>
        <taxon>Chromadorea</taxon>
        <taxon>Rhabditida</taxon>
        <taxon>Tylenchina</taxon>
        <taxon>Panagrolaimomorpha</taxon>
        <taxon>Panagrolaimoidea</taxon>
        <taxon>Panagrolaimidae</taxon>
        <taxon>Panagrolaimus</taxon>
    </lineage>
</organism>
<reference evidence="2" key="1">
    <citation type="submission" date="2022-11" db="UniProtKB">
        <authorList>
            <consortium name="WormBaseParasite"/>
        </authorList>
    </citation>
    <scope>IDENTIFICATION</scope>
</reference>
<sequence>MGGGGSKSVATTPTPKPEPEEAKPPELDKRLPFQQFRDLYTLKNYWKTIQRNEKQSQKLIFSKYLKANPANVSRYPKLSKIEIDSIGPDCEDKGFETMANLYLKVFDDVITVVEGSPADCSSAIKTLNTVGKNHRPFGLKYDDFQKLEEPFLSMVGELLGDRYTDKAENLFRKFFQFCLRYIVEGFQGP</sequence>
<evidence type="ECO:0000313" key="2">
    <source>
        <dbReference type="WBParaSite" id="PS1159_v2.g19821.t1"/>
    </source>
</evidence>
<dbReference type="Proteomes" id="UP000887580">
    <property type="component" value="Unplaced"/>
</dbReference>
<name>A0AC35FQK5_9BILA</name>